<evidence type="ECO:0000313" key="3">
    <source>
        <dbReference type="Proteomes" id="UP000569951"/>
    </source>
</evidence>
<gene>
    <name evidence="2" type="ORF">HNR42_002678</name>
</gene>
<keyword evidence="3" id="KW-1185">Reference proteome</keyword>
<keyword evidence="1" id="KW-0472">Membrane</keyword>
<protein>
    <submittedName>
        <fullName evidence="2">Uncharacterized protein</fullName>
    </submittedName>
</protein>
<feature type="transmembrane region" description="Helical" evidence="1">
    <location>
        <begin position="30"/>
        <end position="47"/>
    </location>
</feature>
<dbReference type="EMBL" id="JACHHG010000010">
    <property type="protein sequence ID" value="MBB6099240.1"/>
    <property type="molecule type" value="Genomic_DNA"/>
</dbReference>
<feature type="transmembrane region" description="Helical" evidence="1">
    <location>
        <begin position="59"/>
        <end position="77"/>
    </location>
</feature>
<evidence type="ECO:0000256" key="1">
    <source>
        <dbReference type="SAM" id="Phobius"/>
    </source>
</evidence>
<dbReference type="Proteomes" id="UP000569951">
    <property type="component" value="Unassembled WGS sequence"/>
</dbReference>
<keyword evidence="1" id="KW-0812">Transmembrane</keyword>
<feature type="transmembrane region" description="Helical" evidence="1">
    <location>
        <begin position="7"/>
        <end position="24"/>
    </location>
</feature>
<keyword evidence="1" id="KW-1133">Transmembrane helix</keyword>
<name>A0A841I498_9DEIO</name>
<comment type="caution">
    <text evidence="2">The sequence shown here is derived from an EMBL/GenBank/DDBJ whole genome shotgun (WGS) entry which is preliminary data.</text>
</comment>
<organism evidence="2 3">
    <name type="scientific">Deinobacterium chartae</name>
    <dbReference type="NCBI Taxonomy" id="521158"/>
    <lineage>
        <taxon>Bacteria</taxon>
        <taxon>Thermotogati</taxon>
        <taxon>Deinococcota</taxon>
        <taxon>Deinococci</taxon>
        <taxon>Deinococcales</taxon>
        <taxon>Deinococcaceae</taxon>
        <taxon>Deinobacterium</taxon>
    </lineage>
</organism>
<proteinExistence type="predicted"/>
<dbReference type="RefSeq" id="WP_183987996.1">
    <property type="nucleotide sequence ID" value="NZ_JACHHG010000010.1"/>
</dbReference>
<accession>A0A841I498</accession>
<sequence length="80" mass="8747">MMWLNYLNLGLLFVLAFLLLMPLLGLGLPPAWTVVALLVARLAVSGLRAKVQPARRRGLWSEVLVTLVVSALILGQGPER</sequence>
<reference evidence="2 3" key="1">
    <citation type="submission" date="2020-08" db="EMBL/GenBank/DDBJ databases">
        <title>Genomic Encyclopedia of Type Strains, Phase IV (KMG-IV): sequencing the most valuable type-strain genomes for metagenomic binning, comparative biology and taxonomic classification.</title>
        <authorList>
            <person name="Goeker M."/>
        </authorList>
    </citation>
    <scope>NUCLEOTIDE SEQUENCE [LARGE SCALE GENOMIC DNA]</scope>
    <source>
        <strain evidence="2 3">DSM 21458</strain>
    </source>
</reference>
<dbReference type="AlphaFoldDB" id="A0A841I498"/>
<evidence type="ECO:0000313" key="2">
    <source>
        <dbReference type="EMBL" id="MBB6099240.1"/>
    </source>
</evidence>